<proteinExistence type="predicted"/>
<dbReference type="VEuPathDB" id="FungiDB:HMPREF1541_07162"/>
<keyword evidence="4" id="KW-0539">Nucleus</keyword>
<dbReference type="Proteomes" id="UP000030752">
    <property type="component" value="Unassembled WGS sequence"/>
</dbReference>
<keyword evidence="8" id="KW-1185">Reference proteome</keyword>
<keyword evidence="2" id="KW-0238">DNA-binding</keyword>
<keyword evidence="1" id="KW-0805">Transcription regulation</keyword>
<evidence type="ECO:0000256" key="3">
    <source>
        <dbReference type="ARBA" id="ARBA00023163"/>
    </source>
</evidence>
<protein>
    <recommendedName>
        <fullName evidence="6">Zn(2)-C6 fungal-type domain-containing protein</fullName>
    </recommendedName>
</protein>
<name>W2RMJ1_CYPE1</name>
<dbReference type="InterPro" id="IPR001138">
    <property type="entry name" value="Zn2Cys6_DnaBD"/>
</dbReference>
<dbReference type="PRINTS" id="PR00755">
    <property type="entry name" value="AFLATOXINBRP"/>
</dbReference>
<dbReference type="CDD" id="cd00067">
    <property type="entry name" value="GAL4"/>
    <property type="match status" value="1"/>
</dbReference>
<feature type="domain" description="Zn(2)-C6 fungal-type" evidence="6">
    <location>
        <begin position="33"/>
        <end position="63"/>
    </location>
</feature>
<dbReference type="AlphaFoldDB" id="W2RMJ1"/>
<evidence type="ECO:0000256" key="2">
    <source>
        <dbReference type="ARBA" id="ARBA00023125"/>
    </source>
</evidence>
<dbReference type="InterPro" id="IPR053157">
    <property type="entry name" value="Sterol_Uptake_Regulator"/>
</dbReference>
<evidence type="ECO:0000256" key="4">
    <source>
        <dbReference type="ARBA" id="ARBA00023242"/>
    </source>
</evidence>
<dbReference type="RefSeq" id="XP_008719709.1">
    <property type="nucleotide sequence ID" value="XM_008721487.1"/>
</dbReference>
<dbReference type="PROSITE" id="PS00463">
    <property type="entry name" value="ZN2_CY6_FUNGAL_1"/>
    <property type="match status" value="1"/>
</dbReference>
<keyword evidence="3" id="KW-0804">Transcription</keyword>
<dbReference type="InterPro" id="IPR036864">
    <property type="entry name" value="Zn2-C6_fun-type_DNA-bd_sf"/>
</dbReference>
<evidence type="ECO:0000256" key="1">
    <source>
        <dbReference type="ARBA" id="ARBA00023015"/>
    </source>
</evidence>
<organism evidence="7 8">
    <name type="scientific">Cyphellophora europaea (strain CBS 101466)</name>
    <name type="common">Phialophora europaea</name>
    <dbReference type="NCBI Taxonomy" id="1220924"/>
    <lineage>
        <taxon>Eukaryota</taxon>
        <taxon>Fungi</taxon>
        <taxon>Dikarya</taxon>
        <taxon>Ascomycota</taxon>
        <taxon>Pezizomycotina</taxon>
        <taxon>Eurotiomycetes</taxon>
        <taxon>Chaetothyriomycetidae</taxon>
        <taxon>Chaetothyriales</taxon>
        <taxon>Cyphellophoraceae</taxon>
        <taxon>Cyphellophora</taxon>
    </lineage>
</organism>
<dbReference type="HOGENOM" id="CLU_428272_0_0_1"/>
<evidence type="ECO:0000259" key="6">
    <source>
        <dbReference type="PROSITE" id="PS50048"/>
    </source>
</evidence>
<dbReference type="SUPFAM" id="SSF57701">
    <property type="entry name" value="Zn2/Cys6 DNA-binding domain"/>
    <property type="match status" value="1"/>
</dbReference>
<evidence type="ECO:0000256" key="5">
    <source>
        <dbReference type="SAM" id="MobiDB-lite"/>
    </source>
</evidence>
<dbReference type="PANTHER" id="PTHR47784:SF5">
    <property type="entry name" value="STEROL UPTAKE CONTROL PROTEIN 2"/>
    <property type="match status" value="1"/>
</dbReference>
<dbReference type="Pfam" id="PF00172">
    <property type="entry name" value="Zn_clus"/>
    <property type="match status" value="1"/>
</dbReference>
<dbReference type="PANTHER" id="PTHR47784">
    <property type="entry name" value="STEROL UPTAKE CONTROL PROTEIN 2"/>
    <property type="match status" value="1"/>
</dbReference>
<gene>
    <name evidence="7" type="ORF">HMPREF1541_07162</name>
</gene>
<dbReference type="InParanoid" id="W2RMJ1"/>
<dbReference type="STRING" id="1220924.W2RMJ1"/>
<evidence type="ECO:0000313" key="7">
    <source>
        <dbReference type="EMBL" id="ETN37540.1"/>
    </source>
</evidence>
<dbReference type="Gene3D" id="4.10.240.10">
    <property type="entry name" value="Zn(2)-C6 fungal-type DNA-binding domain"/>
    <property type="match status" value="1"/>
</dbReference>
<dbReference type="GO" id="GO:0001228">
    <property type="term" value="F:DNA-binding transcription activator activity, RNA polymerase II-specific"/>
    <property type="evidence" value="ECO:0007669"/>
    <property type="project" value="TreeGrafter"/>
</dbReference>
<reference evidence="7 8" key="1">
    <citation type="submission" date="2013-03" db="EMBL/GenBank/DDBJ databases">
        <title>The Genome Sequence of Phialophora europaea CBS 101466.</title>
        <authorList>
            <consortium name="The Broad Institute Genomics Platform"/>
            <person name="Cuomo C."/>
            <person name="de Hoog S."/>
            <person name="Gorbushina A."/>
            <person name="Walker B."/>
            <person name="Young S.K."/>
            <person name="Zeng Q."/>
            <person name="Gargeya S."/>
            <person name="Fitzgerald M."/>
            <person name="Haas B."/>
            <person name="Abouelleil A."/>
            <person name="Allen A.W."/>
            <person name="Alvarado L."/>
            <person name="Arachchi H.M."/>
            <person name="Berlin A.M."/>
            <person name="Chapman S.B."/>
            <person name="Gainer-Dewar J."/>
            <person name="Goldberg J."/>
            <person name="Griggs A."/>
            <person name="Gujja S."/>
            <person name="Hansen M."/>
            <person name="Howarth C."/>
            <person name="Imamovic A."/>
            <person name="Ireland A."/>
            <person name="Larimer J."/>
            <person name="McCowan C."/>
            <person name="Murphy C."/>
            <person name="Pearson M."/>
            <person name="Poon T.W."/>
            <person name="Priest M."/>
            <person name="Roberts A."/>
            <person name="Saif S."/>
            <person name="Shea T."/>
            <person name="Sisk P."/>
            <person name="Sykes S."/>
            <person name="Wortman J."/>
            <person name="Nusbaum C."/>
            <person name="Birren B."/>
        </authorList>
    </citation>
    <scope>NUCLEOTIDE SEQUENCE [LARGE SCALE GENOMIC DNA]</scope>
    <source>
        <strain evidence="7 8">CBS 101466</strain>
    </source>
</reference>
<accession>W2RMJ1</accession>
<evidence type="ECO:0000313" key="8">
    <source>
        <dbReference type="Proteomes" id="UP000030752"/>
    </source>
</evidence>
<dbReference type="GO" id="GO:0003677">
    <property type="term" value="F:DNA binding"/>
    <property type="evidence" value="ECO:0007669"/>
    <property type="project" value="UniProtKB-KW"/>
</dbReference>
<dbReference type="GeneID" id="19974501"/>
<dbReference type="GO" id="GO:0008270">
    <property type="term" value="F:zinc ion binding"/>
    <property type="evidence" value="ECO:0007669"/>
    <property type="project" value="InterPro"/>
</dbReference>
<feature type="region of interest" description="Disordered" evidence="5">
    <location>
        <begin position="65"/>
        <end position="93"/>
    </location>
</feature>
<dbReference type="OrthoDB" id="5295362at2759"/>
<dbReference type="PROSITE" id="PS50048">
    <property type="entry name" value="ZN2_CY6_FUNGAL_2"/>
    <property type="match status" value="1"/>
</dbReference>
<dbReference type="EMBL" id="KB822723">
    <property type="protein sequence ID" value="ETN37540.1"/>
    <property type="molecule type" value="Genomic_DNA"/>
</dbReference>
<dbReference type="SMART" id="SM00066">
    <property type="entry name" value="GAL4"/>
    <property type="match status" value="1"/>
</dbReference>
<sequence length="639" mass="70660">MTVEAFEWITEAPRLQPKKPQTTRRSHRKSRKGCLTCKTRRVKCDETRPICTNCSSRATECEYVGSRQRETRPNSSKAVKGSLLTPAASPAELPSATAKARAAETGLDDLQNVSFTQEATLGMHVFATSICSLTQSHTITRTSPNTVPFLLHHFSTSGYATLSSHTGQQILKTKMPELVIRFPFLLETILAFSASHVIHLSSDRDENMLGHVEHLNPHNAKMQSKDMQMGVTAAWHARRALRGYAAKIAEYRSREALSESMVSDITNRRWPRDEERQELDALVAACIMLTSLFYHVVWCDESGWSWASTWLNASPPRNQSFNMSNAEAPQFLGCSINNHSYSIPCPSLSSNNTAPPPPPLNLQGAPQDGKLQINWLTNVTGMSILLSLTPFREHLPHSIWYPFFAESSDETHGNGPADKITALGLSGAGRGAGAGAFLSSAASTRPAAPIHPPTSNTLDFDGDNPHPTICHIVAPPLAPATQPPTPLPHLHALLPLTPPSHRPIYTPLLTQLLGLLTLSPTDLNNFSQLISFPSRFPPGFEQLIQAREPLALLILGYWFGLLEGVPHWWCRGRGRAEGEAVGRWLDGVVVGLEMGDQRVEGWFGNGVEQRVWRVRLREAVGELGRWREGRAWRERRPGK</sequence>